<dbReference type="PANTHER" id="PTHR31973:SF187">
    <property type="entry name" value="MUTATOR TRANSPOSASE MUDRA PROTEIN"/>
    <property type="match status" value="1"/>
</dbReference>
<proteinExistence type="predicted"/>
<sequence>MVVQRVKADSLPHFKRPLIGLDGCFLKGSFKSEFLTDVGRDTNNQIFPIALSVVEVECTDSWGLEIGISDILPRVEHRNCARHVFANWSRRKAFFRTTSKSDIVYNNLCEAFKSTVVEARFKSIIRMLKDIRTKIMTRIV</sequence>
<evidence type="ECO:0000313" key="2">
    <source>
        <dbReference type="Proteomes" id="UP000593561"/>
    </source>
</evidence>
<dbReference type="Proteomes" id="UP000593561">
    <property type="component" value="Unassembled WGS sequence"/>
</dbReference>
<reference evidence="1 2" key="1">
    <citation type="journal article" date="2019" name="Genome Biol. Evol.">
        <title>Insights into the evolution of the New World diploid cottons (Gossypium, subgenus Houzingenia) based on genome sequencing.</title>
        <authorList>
            <person name="Grover C.E."/>
            <person name="Arick M.A. 2nd"/>
            <person name="Thrash A."/>
            <person name="Conover J.L."/>
            <person name="Sanders W.S."/>
            <person name="Peterson D.G."/>
            <person name="Frelichowski J.E."/>
            <person name="Scheffler J.A."/>
            <person name="Scheffler B.E."/>
            <person name="Wendel J.F."/>
        </authorList>
    </citation>
    <scope>NUCLEOTIDE SEQUENCE [LARGE SCALE GENOMIC DNA]</scope>
    <source>
        <strain evidence="1">27</strain>
        <tissue evidence="1">Leaf</tissue>
    </source>
</reference>
<comment type="caution">
    <text evidence="1">The sequence shown here is derived from an EMBL/GenBank/DDBJ whole genome shotgun (WGS) entry which is preliminary data.</text>
</comment>
<gene>
    <name evidence="1" type="ORF">Godav_013693</name>
</gene>
<keyword evidence="2" id="KW-1185">Reference proteome</keyword>
<dbReference type="PANTHER" id="PTHR31973">
    <property type="entry name" value="POLYPROTEIN, PUTATIVE-RELATED"/>
    <property type="match status" value="1"/>
</dbReference>
<accession>A0A7J8RH80</accession>
<evidence type="ECO:0000313" key="1">
    <source>
        <dbReference type="EMBL" id="MBA0613209.1"/>
    </source>
</evidence>
<dbReference type="AlphaFoldDB" id="A0A7J8RH80"/>
<evidence type="ECO:0008006" key="3">
    <source>
        <dbReference type="Google" id="ProtNLM"/>
    </source>
</evidence>
<organism evidence="1 2">
    <name type="scientific">Gossypium davidsonii</name>
    <name type="common">Davidson's cotton</name>
    <name type="synonym">Gossypium klotzschianum subsp. davidsonii</name>
    <dbReference type="NCBI Taxonomy" id="34287"/>
    <lineage>
        <taxon>Eukaryota</taxon>
        <taxon>Viridiplantae</taxon>
        <taxon>Streptophyta</taxon>
        <taxon>Embryophyta</taxon>
        <taxon>Tracheophyta</taxon>
        <taxon>Spermatophyta</taxon>
        <taxon>Magnoliopsida</taxon>
        <taxon>eudicotyledons</taxon>
        <taxon>Gunneridae</taxon>
        <taxon>Pentapetalae</taxon>
        <taxon>rosids</taxon>
        <taxon>malvids</taxon>
        <taxon>Malvales</taxon>
        <taxon>Malvaceae</taxon>
        <taxon>Malvoideae</taxon>
        <taxon>Gossypium</taxon>
    </lineage>
</organism>
<dbReference type="EMBL" id="JABFAC010000005">
    <property type="protein sequence ID" value="MBA0613209.1"/>
    <property type="molecule type" value="Genomic_DNA"/>
</dbReference>
<protein>
    <recommendedName>
        <fullName evidence="3">MULE transposase domain-containing protein</fullName>
    </recommendedName>
</protein>
<name>A0A7J8RH80_GOSDV</name>